<comment type="caution">
    <text evidence="2">The sequence shown here is derived from an EMBL/GenBank/DDBJ whole genome shotgun (WGS) entry which is preliminary data.</text>
</comment>
<dbReference type="InterPro" id="IPR038071">
    <property type="entry name" value="UROD/MetE-like_sf"/>
</dbReference>
<dbReference type="InterPro" id="IPR000257">
    <property type="entry name" value="Uroporphyrinogen_deCOase"/>
</dbReference>
<protein>
    <recommendedName>
        <fullName evidence="1">Uroporphyrinogen decarboxylase (URO-D) domain-containing protein</fullName>
    </recommendedName>
</protein>
<evidence type="ECO:0000313" key="2">
    <source>
        <dbReference type="EMBL" id="GAF85339.1"/>
    </source>
</evidence>
<dbReference type="EMBL" id="BARS01004994">
    <property type="protein sequence ID" value="GAF85339.1"/>
    <property type="molecule type" value="Genomic_DNA"/>
</dbReference>
<dbReference type="Pfam" id="PF01208">
    <property type="entry name" value="URO-D"/>
    <property type="match status" value="1"/>
</dbReference>
<dbReference type="Gene3D" id="3.20.20.210">
    <property type="match status" value="1"/>
</dbReference>
<dbReference type="InterPro" id="IPR052024">
    <property type="entry name" value="Methanogen_methyltrans"/>
</dbReference>
<sequence length="207" mass="23383">VTQPYKTAWMLRGMENLLCDYLINRLFIEKLYDKLYKLQGEILRRLTKAGMDMIGFEGDIATQYSLIMGPDTWRAVDKPRLAKVIASCKQINPDVHVFIHSDGDIGEIMPDLIEIGFDVIDPIQPECMDPIKIKKLYGDKITLHRCGSLQKTLPFGTPEDCRKEAITYIIQCGQNGGLVLGASNTIGYDVPVENIVAWYKAVLNFIL</sequence>
<proteinExistence type="predicted"/>
<evidence type="ECO:0000259" key="1">
    <source>
        <dbReference type="Pfam" id="PF01208"/>
    </source>
</evidence>
<organism evidence="2">
    <name type="scientific">marine sediment metagenome</name>
    <dbReference type="NCBI Taxonomy" id="412755"/>
    <lineage>
        <taxon>unclassified sequences</taxon>
        <taxon>metagenomes</taxon>
        <taxon>ecological metagenomes</taxon>
    </lineage>
</organism>
<gene>
    <name evidence="2" type="ORF">S01H1_09769</name>
</gene>
<feature type="domain" description="Uroporphyrinogen decarboxylase (URO-D)" evidence="1">
    <location>
        <begin position="4"/>
        <end position="202"/>
    </location>
</feature>
<dbReference type="PANTHER" id="PTHR47099">
    <property type="entry name" value="METHYLCOBAMIDE:COM METHYLTRANSFERASE MTBA"/>
    <property type="match status" value="1"/>
</dbReference>
<dbReference type="GO" id="GO:0004853">
    <property type="term" value="F:uroporphyrinogen decarboxylase activity"/>
    <property type="evidence" value="ECO:0007669"/>
    <property type="project" value="InterPro"/>
</dbReference>
<dbReference type="SUPFAM" id="SSF51726">
    <property type="entry name" value="UROD/MetE-like"/>
    <property type="match status" value="1"/>
</dbReference>
<accession>X0SWG1</accession>
<name>X0SWG1_9ZZZZ</name>
<dbReference type="GO" id="GO:0006779">
    <property type="term" value="P:porphyrin-containing compound biosynthetic process"/>
    <property type="evidence" value="ECO:0007669"/>
    <property type="project" value="InterPro"/>
</dbReference>
<reference evidence="2" key="1">
    <citation type="journal article" date="2014" name="Front. Microbiol.">
        <title>High frequency of phylogenetically diverse reductive dehalogenase-homologous genes in deep subseafloor sedimentary metagenomes.</title>
        <authorList>
            <person name="Kawai M."/>
            <person name="Futagami T."/>
            <person name="Toyoda A."/>
            <person name="Takaki Y."/>
            <person name="Nishi S."/>
            <person name="Hori S."/>
            <person name="Arai W."/>
            <person name="Tsubouchi T."/>
            <person name="Morono Y."/>
            <person name="Uchiyama I."/>
            <person name="Ito T."/>
            <person name="Fujiyama A."/>
            <person name="Inagaki F."/>
            <person name="Takami H."/>
        </authorList>
    </citation>
    <scope>NUCLEOTIDE SEQUENCE</scope>
    <source>
        <strain evidence="2">Expedition CK06-06</strain>
    </source>
</reference>
<feature type="non-terminal residue" evidence="2">
    <location>
        <position position="1"/>
    </location>
</feature>
<dbReference type="AlphaFoldDB" id="X0SWG1"/>
<dbReference type="PANTHER" id="PTHR47099:SF1">
    <property type="entry name" value="METHYLCOBAMIDE:COM METHYLTRANSFERASE MTBA"/>
    <property type="match status" value="1"/>
</dbReference>